<dbReference type="InterPro" id="IPR051681">
    <property type="entry name" value="Ser/Thr_Kinases-Pseudokinases"/>
</dbReference>
<evidence type="ECO:0000256" key="6">
    <source>
        <dbReference type="SAM" id="MobiDB-lite"/>
    </source>
</evidence>
<accession>A0A150GLL1</accession>
<dbReference type="GO" id="GO:0005524">
    <property type="term" value="F:ATP binding"/>
    <property type="evidence" value="ECO:0007669"/>
    <property type="project" value="UniProtKB-UniRule"/>
</dbReference>
<keyword evidence="4 5" id="KW-0067">ATP-binding</keyword>
<sequence>MGTILRGHGATVPPRLMLWQEPDYAWSAAPSQPPPAAPPTAAGGAADPPYTLINLFKAAAALEANVPALVVRPGQQLVFSSLSLYLADVGEPLGPALSLSSLSPSRLFRVAQEATLVLQDVNLVLSVPDLRALFKSLCSSTSAWPHTPGVALEGGEVRITELDSVDPSLPGGGGAVHWRNVTITCPGYGLRAPVVCAAAPVASLCDLQHAALDTFATVLNGAAFLSLTEDLVFSSDVALRLRAAVREEGVRDGVNSGGSGRSRDPSVEFGIDLKVQEGSRVPGAADPDGPQLEVVQLKMEPQVLLINCTLLAASAYTLRPGASPLVPSSLAWLPMLLQPDPQAAREWGPFGVNVITAGLQEALTTALPACNSTAGSPSVLLLSSRDDRSLDAAMLLGHQASGSTEAGAEGAGWAAKGGCSISGLPEDLGSGRTFVDLKGLSGIFALRRPVSLRNLVLYNLAPGGTNGGLAEAVTVLLEGPDAALANSSMPLWFFSFDRSGGAAIGPMAQPTAPATEVLGRRGLQQDPLPEGSGSSSSSGAAASWSAPLLTLNTVTLVVPEPEWRALVAAVLMKHAPRELQAAQRDRAAGLPATLAPPADVPQDLNLDISIAFDQPGSYGDGSEATRTLPPLDGSSFLRLVSAELDDADLEVTTVLGQGAFGVVYRGTWRGLPVAVKTQVVPVVTAGPEGRARQRAVLEAAISMSMAHPNVVAPASISTADGDDEADAYKLYIVQELCNGGSLKNALMQGAAGAVRSGGVYRALALGLALDVAQGMQHIHACRVVHGDLKPDNVLLMFEPSCNEDGLGSAEGGPEGPTASAESPDSSWSGSVGALRLTAKVADFGLSLPLAEGATHASKHFHGTPAYAAPEILSTGELSPRSDVWSFGLMLLELFYGCALSEMRLFQSLLCKQGLPPSSPLHAWLLRDMLASPDRPYTELAAACLDVNPRARPDFIEIADRLQQWVGDGRHGASAVPQQCAHAGIERLLGSGPCKMVE</sequence>
<keyword evidence="9" id="KW-1185">Reference proteome</keyword>
<reference evidence="9" key="1">
    <citation type="journal article" date="2016" name="Nat. Commun.">
        <title>The Gonium pectorale genome demonstrates co-option of cell cycle regulation during the evolution of multicellularity.</title>
        <authorList>
            <person name="Hanschen E.R."/>
            <person name="Marriage T.N."/>
            <person name="Ferris P.J."/>
            <person name="Hamaji T."/>
            <person name="Toyoda A."/>
            <person name="Fujiyama A."/>
            <person name="Neme R."/>
            <person name="Noguchi H."/>
            <person name="Minakuchi Y."/>
            <person name="Suzuki M."/>
            <person name="Kawai-Toyooka H."/>
            <person name="Smith D.R."/>
            <person name="Sparks H."/>
            <person name="Anderson J."/>
            <person name="Bakaric R."/>
            <person name="Luria V."/>
            <person name="Karger A."/>
            <person name="Kirschner M.W."/>
            <person name="Durand P.M."/>
            <person name="Michod R.E."/>
            <person name="Nozaki H."/>
            <person name="Olson B.J."/>
        </authorList>
    </citation>
    <scope>NUCLEOTIDE SEQUENCE [LARGE SCALE GENOMIC DNA]</scope>
    <source>
        <strain evidence="9">NIES-2863</strain>
    </source>
</reference>
<dbReference type="EMBL" id="LSYV01000016">
    <property type="protein sequence ID" value="KXZ50681.1"/>
    <property type="molecule type" value="Genomic_DNA"/>
</dbReference>
<dbReference type="AlphaFoldDB" id="A0A150GLL1"/>
<proteinExistence type="predicted"/>
<keyword evidence="2 5" id="KW-0547">Nucleotide-binding</keyword>
<evidence type="ECO:0000259" key="7">
    <source>
        <dbReference type="PROSITE" id="PS50011"/>
    </source>
</evidence>
<evidence type="ECO:0000256" key="1">
    <source>
        <dbReference type="ARBA" id="ARBA00022679"/>
    </source>
</evidence>
<evidence type="ECO:0000313" key="8">
    <source>
        <dbReference type="EMBL" id="KXZ50681.1"/>
    </source>
</evidence>
<feature type="binding site" evidence="5">
    <location>
        <position position="676"/>
    </location>
    <ligand>
        <name>ATP</name>
        <dbReference type="ChEBI" id="CHEBI:30616"/>
    </ligand>
</feature>
<organism evidence="8 9">
    <name type="scientific">Gonium pectorale</name>
    <name type="common">Green alga</name>
    <dbReference type="NCBI Taxonomy" id="33097"/>
    <lineage>
        <taxon>Eukaryota</taxon>
        <taxon>Viridiplantae</taxon>
        <taxon>Chlorophyta</taxon>
        <taxon>core chlorophytes</taxon>
        <taxon>Chlorophyceae</taxon>
        <taxon>CS clade</taxon>
        <taxon>Chlamydomonadales</taxon>
        <taxon>Volvocaceae</taxon>
        <taxon>Gonium</taxon>
    </lineage>
</organism>
<dbReference type="InterPro" id="IPR017441">
    <property type="entry name" value="Protein_kinase_ATP_BS"/>
</dbReference>
<gene>
    <name evidence="8" type="ORF">GPECTOR_15g365</name>
</gene>
<dbReference type="PROSITE" id="PS00107">
    <property type="entry name" value="PROTEIN_KINASE_ATP"/>
    <property type="match status" value="1"/>
</dbReference>
<comment type="caution">
    <text evidence="8">The sequence shown here is derived from an EMBL/GenBank/DDBJ whole genome shotgun (WGS) entry which is preliminary data.</text>
</comment>
<dbReference type="OrthoDB" id="547759at2759"/>
<dbReference type="Pfam" id="PF00069">
    <property type="entry name" value="Pkinase"/>
    <property type="match status" value="1"/>
</dbReference>
<evidence type="ECO:0000256" key="2">
    <source>
        <dbReference type="ARBA" id="ARBA00022741"/>
    </source>
</evidence>
<evidence type="ECO:0000256" key="5">
    <source>
        <dbReference type="PROSITE-ProRule" id="PRU10141"/>
    </source>
</evidence>
<protein>
    <recommendedName>
        <fullName evidence="7">Protein kinase domain-containing protein</fullName>
    </recommendedName>
</protein>
<dbReference type="Gene3D" id="1.10.510.10">
    <property type="entry name" value="Transferase(Phosphotransferase) domain 1"/>
    <property type="match status" value="1"/>
</dbReference>
<keyword evidence="3" id="KW-0418">Kinase</keyword>
<dbReference type="PROSITE" id="PS00108">
    <property type="entry name" value="PROTEIN_KINASE_ST"/>
    <property type="match status" value="1"/>
</dbReference>
<keyword evidence="1" id="KW-0808">Transferase</keyword>
<dbReference type="InterPro" id="IPR008271">
    <property type="entry name" value="Ser/Thr_kinase_AS"/>
</dbReference>
<dbReference type="SMART" id="SM00220">
    <property type="entry name" value="S_TKc"/>
    <property type="match status" value="1"/>
</dbReference>
<dbReference type="SUPFAM" id="SSF56112">
    <property type="entry name" value="Protein kinase-like (PK-like)"/>
    <property type="match status" value="1"/>
</dbReference>
<dbReference type="GO" id="GO:0004674">
    <property type="term" value="F:protein serine/threonine kinase activity"/>
    <property type="evidence" value="ECO:0007669"/>
    <property type="project" value="TreeGrafter"/>
</dbReference>
<dbReference type="InterPro" id="IPR011009">
    <property type="entry name" value="Kinase-like_dom_sf"/>
</dbReference>
<evidence type="ECO:0000313" key="9">
    <source>
        <dbReference type="Proteomes" id="UP000075714"/>
    </source>
</evidence>
<dbReference type="PROSITE" id="PS50011">
    <property type="entry name" value="PROTEIN_KINASE_DOM"/>
    <property type="match status" value="1"/>
</dbReference>
<feature type="domain" description="Protein kinase" evidence="7">
    <location>
        <begin position="649"/>
        <end position="965"/>
    </location>
</feature>
<dbReference type="Proteomes" id="UP000075714">
    <property type="component" value="Unassembled WGS sequence"/>
</dbReference>
<evidence type="ECO:0000256" key="3">
    <source>
        <dbReference type="ARBA" id="ARBA00022777"/>
    </source>
</evidence>
<evidence type="ECO:0000256" key="4">
    <source>
        <dbReference type="ARBA" id="ARBA00022840"/>
    </source>
</evidence>
<dbReference type="PANTHER" id="PTHR44329">
    <property type="entry name" value="SERINE/THREONINE-PROTEIN KINASE TNNI3K-RELATED"/>
    <property type="match status" value="1"/>
</dbReference>
<feature type="region of interest" description="Disordered" evidence="6">
    <location>
        <begin position="805"/>
        <end position="826"/>
    </location>
</feature>
<name>A0A150GLL1_GONPE</name>
<dbReference type="InterPro" id="IPR000719">
    <property type="entry name" value="Prot_kinase_dom"/>
</dbReference>